<evidence type="ECO:0000256" key="5">
    <source>
        <dbReference type="ARBA" id="ARBA00022519"/>
    </source>
</evidence>
<dbReference type="InterPro" id="IPR010129">
    <property type="entry name" value="T1SS_HlyD"/>
</dbReference>
<keyword evidence="10" id="KW-0175">Coiled coil</keyword>
<dbReference type="RefSeq" id="WP_284189825.1">
    <property type="nucleotide sequence ID" value="NZ_BSPX01000121.1"/>
</dbReference>
<evidence type="ECO:0000256" key="1">
    <source>
        <dbReference type="ARBA" id="ARBA00004377"/>
    </source>
</evidence>
<dbReference type="InterPro" id="IPR058982">
    <property type="entry name" value="Beta-barrel_AprE"/>
</dbReference>
<feature type="coiled-coil region" evidence="10">
    <location>
        <begin position="229"/>
        <end position="285"/>
    </location>
</feature>
<dbReference type="PANTHER" id="PTHR30386:SF26">
    <property type="entry name" value="TRANSPORT PROTEIN COMB"/>
    <property type="match status" value="1"/>
</dbReference>
<evidence type="ECO:0000259" key="11">
    <source>
        <dbReference type="Pfam" id="PF26002"/>
    </source>
</evidence>
<keyword evidence="3 9" id="KW-0813">Transport</keyword>
<accession>A0ABQ6FGB2</accession>
<dbReference type="InterPro" id="IPR050739">
    <property type="entry name" value="MFP"/>
</dbReference>
<keyword evidence="6 9" id="KW-0812">Transmembrane</keyword>
<dbReference type="PANTHER" id="PTHR30386">
    <property type="entry name" value="MEMBRANE FUSION SUBUNIT OF EMRAB-TOLC MULTIDRUG EFFLUX PUMP"/>
    <property type="match status" value="1"/>
</dbReference>
<reference evidence="13" key="1">
    <citation type="journal article" date="2019" name="Int. J. Syst. Evol. Microbiol.">
        <title>The Global Catalogue of Microorganisms (GCM) 10K type strain sequencing project: providing services to taxonomists for standard genome sequencing and annotation.</title>
        <authorList>
            <consortium name="The Broad Institute Genomics Platform"/>
            <consortium name="The Broad Institute Genome Sequencing Center for Infectious Disease"/>
            <person name="Wu L."/>
            <person name="Ma J."/>
        </authorList>
    </citation>
    <scope>NUCLEOTIDE SEQUENCE [LARGE SCALE GENOMIC DNA]</scope>
    <source>
        <strain evidence="13">NBRC 102407</strain>
    </source>
</reference>
<dbReference type="Pfam" id="PF26002">
    <property type="entry name" value="Beta-barrel_AprE"/>
    <property type="match status" value="1"/>
</dbReference>
<protein>
    <recommendedName>
        <fullName evidence="9">Membrane fusion protein (MFP) family protein</fullName>
    </recommendedName>
</protein>
<evidence type="ECO:0000256" key="7">
    <source>
        <dbReference type="ARBA" id="ARBA00022989"/>
    </source>
</evidence>
<feature type="domain" description="AprE-like beta-barrel" evidence="11">
    <location>
        <begin position="327"/>
        <end position="420"/>
    </location>
</feature>
<keyword evidence="8 9" id="KW-0472">Membrane</keyword>
<dbReference type="PRINTS" id="PR01490">
    <property type="entry name" value="RTXTOXIND"/>
</dbReference>
<evidence type="ECO:0000313" key="12">
    <source>
        <dbReference type="EMBL" id="GLT24653.1"/>
    </source>
</evidence>
<sequence>MSSDPKIRRLLADFLPDAQAIEHQTPPRGARITLYALLALVLTALLWATFAQIDKLVIGHGRLVTPLPNIVVQPLEQAILKTIQVRVGQTVRKGAVLATLDPTFAEADASQLGARSDSLGMRARRLEAELQGRPPIDAGSAHSQQQVQTRLMAERQATYAARMRQFDESIARLRAAQATNRQDQQTLAERVQSLAELEAMQAELQTRQFGSRARVLEVRERKLEVERDRATAVSRAEEIRREIAATEAERTAFARNWRQESLEKLSAAVQERDEVAEQLAKARRRTDLVSLTAPEDAIVLEIGKKSVGSVLREAEPLFVLVPLNAPLEAEVEVAPADVGMLRVGDAVRVKIDTYPFQKHGTIRGKVLHISPDTFTRQGPVGTDSAYYLARVGLDDTRLDGVPAPTLLLPGMTLAGEIITGQRSVISFFLYPLIRVLDESLRER</sequence>
<comment type="caution">
    <text evidence="12">The sequence shown here is derived from an EMBL/GenBank/DDBJ whole genome shotgun (WGS) entry which is preliminary data.</text>
</comment>
<dbReference type="Proteomes" id="UP001157167">
    <property type="component" value="Unassembled WGS sequence"/>
</dbReference>
<gene>
    <name evidence="12" type="ORF">GCM10007933_41430</name>
</gene>
<dbReference type="Gene3D" id="2.40.30.170">
    <property type="match status" value="1"/>
</dbReference>
<evidence type="ECO:0000256" key="6">
    <source>
        <dbReference type="ARBA" id="ARBA00022692"/>
    </source>
</evidence>
<dbReference type="NCBIfam" id="TIGR01843">
    <property type="entry name" value="type_I_hlyD"/>
    <property type="match status" value="1"/>
</dbReference>
<proteinExistence type="inferred from homology"/>
<evidence type="ECO:0000256" key="9">
    <source>
        <dbReference type="RuleBase" id="RU365093"/>
    </source>
</evidence>
<evidence type="ECO:0000313" key="13">
    <source>
        <dbReference type="Proteomes" id="UP001157167"/>
    </source>
</evidence>
<evidence type="ECO:0000256" key="3">
    <source>
        <dbReference type="ARBA" id="ARBA00022448"/>
    </source>
</evidence>
<keyword evidence="5 9" id="KW-0997">Cell inner membrane</keyword>
<comment type="similarity">
    <text evidence="2 9">Belongs to the membrane fusion protein (MFP) (TC 8.A.1) family.</text>
</comment>
<feature type="transmembrane region" description="Helical" evidence="9">
    <location>
        <begin position="32"/>
        <end position="50"/>
    </location>
</feature>
<evidence type="ECO:0000256" key="4">
    <source>
        <dbReference type="ARBA" id="ARBA00022475"/>
    </source>
</evidence>
<evidence type="ECO:0000256" key="10">
    <source>
        <dbReference type="SAM" id="Coils"/>
    </source>
</evidence>
<organism evidence="12 13">
    <name type="scientific">Zoogloea oryzae</name>
    <dbReference type="NCBI Taxonomy" id="310767"/>
    <lineage>
        <taxon>Bacteria</taxon>
        <taxon>Pseudomonadati</taxon>
        <taxon>Pseudomonadota</taxon>
        <taxon>Betaproteobacteria</taxon>
        <taxon>Rhodocyclales</taxon>
        <taxon>Zoogloeaceae</taxon>
        <taxon>Zoogloea</taxon>
    </lineage>
</organism>
<comment type="subcellular location">
    <subcellularLocation>
        <location evidence="1 9">Cell inner membrane</location>
        <topology evidence="1 9">Single-pass membrane protein</topology>
    </subcellularLocation>
</comment>
<name>A0ABQ6FGB2_9RHOO</name>
<dbReference type="EMBL" id="BSPX01000121">
    <property type="protein sequence ID" value="GLT24653.1"/>
    <property type="molecule type" value="Genomic_DNA"/>
</dbReference>
<keyword evidence="13" id="KW-1185">Reference proteome</keyword>
<evidence type="ECO:0000256" key="8">
    <source>
        <dbReference type="ARBA" id="ARBA00023136"/>
    </source>
</evidence>
<evidence type="ECO:0000256" key="2">
    <source>
        <dbReference type="ARBA" id="ARBA00009477"/>
    </source>
</evidence>
<keyword evidence="4 9" id="KW-1003">Cell membrane</keyword>
<keyword evidence="7 9" id="KW-1133">Transmembrane helix</keyword>